<gene>
    <name evidence="2" type="ORF">RHODGE_RHODGE_01600</name>
</gene>
<keyword evidence="3" id="KW-1185">Reference proteome</keyword>
<reference evidence="3" key="1">
    <citation type="submission" date="2018-10" db="EMBL/GenBank/DDBJ databases">
        <authorList>
            <person name="Peiro R."/>
            <person name="Begona"/>
            <person name="Cbmso G."/>
            <person name="Lopez M."/>
            <person name="Gonzalez S."/>
            <person name="Sacristan E."/>
            <person name="Castillo E."/>
        </authorList>
    </citation>
    <scope>NUCLEOTIDE SEQUENCE [LARGE SCALE GENOMIC DNA]</scope>
</reference>
<evidence type="ECO:0000313" key="3">
    <source>
        <dbReference type="Proteomes" id="UP000289200"/>
    </source>
</evidence>
<sequence>MVRSWPEAARNRGLARPSARTVEGRPVARSGLDRNENRDGEPHRPVEPDGSGQASASAGVTSFATRTVWRAIIASSSVCIT</sequence>
<organism evidence="2 3">
    <name type="scientific">Rhodoplanes serenus</name>
    <dbReference type="NCBI Taxonomy" id="200615"/>
    <lineage>
        <taxon>Bacteria</taxon>
        <taxon>Pseudomonadati</taxon>
        <taxon>Pseudomonadota</taxon>
        <taxon>Alphaproteobacteria</taxon>
        <taxon>Hyphomicrobiales</taxon>
        <taxon>Nitrobacteraceae</taxon>
        <taxon>Rhodoplanes</taxon>
    </lineage>
</organism>
<name>A0A3S4AZY5_9BRAD</name>
<dbReference type="AlphaFoldDB" id="A0A3S4AZY5"/>
<feature type="region of interest" description="Disordered" evidence="1">
    <location>
        <begin position="1"/>
        <end position="60"/>
    </location>
</feature>
<accession>A0A3S4AZY5</accession>
<dbReference type="Proteomes" id="UP000289200">
    <property type="component" value="Unassembled WGS sequence"/>
</dbReference>
<feature type="compositionally biased region" description="Basic and acidic residues" evidence="1">
    <location>
        <begin position="31"/>
        <end position="47"/>
    </location>
</feature>
<evidence type="ECO:0000256" key="1">
    <source>
        <dbReference type="SAM" id="MobiDB-lite"/>
    </source>
</evidence>
<dbReference type="EMBL" id="UWOC01000129">
    <property type="protein sequence ID" value="VCU08430.1"/>
    <property type="molecule type" value="Genomic_DNA"/>
</dbReference>
<evidence type="ECO:0000313" key="2">
    <source>
        <dbReference type="EMBL" id="VCU08430.1"/>
    </source>
</evidence>
<proteinExistence type="predicted"/>
<comment type="caution">
    <text evidence="2">The sequence shown here is derived from an EMBL/GenBank/DDBJ whole genome shotgun (WGS) entry which is preliminary data.</text>
</comment>
<protein>
    <submittedName>
        <fullName evidence="2">Uncharacterized protein</fullName>
    </submittedName>
</protein>